<feature type="non-terminal residue" evidence="2">
    <location>
        <position position="115"/>
    </location>
</feature>
<sequence>RPGVRLRARVRGPRAEGHRRRPGGARPSRSLAGRRLGRRRTGPGRGGGAAERLPAWAGVLRGACRRRPGGGRVQPVRRGAAGRAPGPGDAANLRAAREVRRGARAAPLPRARPRR</sequence>
<feature type="compositionally biased region" description="Basic residues" evidence="1">
    <location>
        <begin position="1"/>
        <end position="23"/>
    </location>
</feature>
<proteinExistence type="predicted"/>
<comment type="caution">
    <text evidence="2">The sequence shown here is derived from an EMBL/GenBank/DDBJ whole genome shotgun (WGS) entry which is preliminary data.</text>
</comment>
<organism evidence="2 3">
    <name type="scientific">Prorocentrum cordatum</name>
    <dbReference type="NCBI Taxonomy" id="2364126"/>
    <lineage>
        <taxon>Eukaryota</taxon>
        <taxon>Sar</taxon>
        <taxon>Alveolata</taxon>
        <taxon>Dinophyceae</taxon>
        <taxon>Prorocentrales</taxon>
        <taxon>Prorocentraceae</taxon>
        <taxon>Prorocentrum</taxon>
    </lineage>
</organism>
<name>A0ABN9WD86_9DINO</name>
<accession>A0ABN9WD86</accession>
<reference evidence="2" key="1">
    <citation type="submission" date="2023-10" db="EMBL/GenBank/DDBJ databases">
        <authorList>
            <person name="Chen Y."/>
            <person name="Shah S."/>
            <person name="Dougan E. K."/>
            <person name="Thang M."/>
            <person name="Chan C."/>
        </authorList>
    </citation>
    <scope>NUCLEOTIDE SEQUENCE [LARGE SCALE GENOMIC DNA]</scope>
</reference>
<evidence type="ECO:0000313" key="3">
    <source>
        <dbReference type="Proteomes" id="UP001189429"/>
    </source>
</evidence>
<dbReference type="Proteomes" id="UP001189429">
    <property type="component" value="Unassembled WGS sequence"/>
</dbReference>
<feature type="non-terminal residue" evidence="2">
    <location>
        <position position="1"/>
    </location>
</feature>
<evidence type="ECO:0000313" key="2">
    <source>
        <dbReference type="EMBL" id="CAK0883336.1"/>
    </source>
</evidence>
<evidence type="ECO:0000256" key="1">
    <source>
        <dbReference type="SAM" id="MobiDB-lite"/>
    </source>
</evidence>
<feature type="compositionally biased region" description="Low complexity" evidence="1">
    <location>
        <begin position="24"/>
        <end position="34"/>
    </location>
</feature>
<gene>
    <name evidence="2" type="ORF">PCOR1329_LOCUS65580</name>
</gene>
<keyword evidence="3" id="KW-1185">Reference proteome</keyword>
<feature type="region of interest" description="Disordered" evidence="1">
    <location>
        <begin position="1"/>
        <end position="51"/>
    </location>
</feature>
<feature type="compositionally biased region" description="Low complexity" evidence="1">
    <location>
        <begin position="73"/>
        <end position="91"/>
    </location>
</feature>
<dbReference type="EMBL" id="CAUYUJ010018403">
    <property type="protein sequence ID" value="CAK0883336.1"/>
    <property type="molecule type" value="Genomic_DNA"/>
</dbReference>
<feature type="region of interest" description="Disordered" evidence="1">
    <location>
        <begin position="65"/>
        <end position="115"/>
    </location>
</feature>
<protein>
    <submittedName>
        <fullName evidence="2">Uncharacterized protein</fullName>
    </submittedName>
</protein>